<evidence type="ECO:0000313" key="3">
    <source>
        <dbReference type="EMBL" id="KAA8538843.1"/>
    </source>
</evidence>
<protein>
    <recommendedName>
        <fullName evidence="2">Lipoyl-binding domain-containing protein</fullName>
    </recommendedName>
</protein>
<dbReference type="GO" id="GO:0003989">
    <property type="term" value="F:acetyl-CoA carboxylase activity"/>
    <property type="evidence" value="ECO:0007669"/>
    <property type="project" value="TreeGrafter"/>
</dbReference>
<dbReference type="Gene3D" id="2.40.50.100">
    <property type="match status" value="1"/>
</dbReference>
<dbReference type="CDD" id="cd06850">
    <property type="entry name" value="biotinyl_domain"/>
    <property type="match status" value="1"/>
</dbReference>
<feature type="region of interest" description="Disordered" evidence="1">
    <location>
        <begin position="125"/>
        <end position="145"/>
    </location>
</feature>
<reference evidence="3 4" key="1">
    <citation type="submission" date="2019-09" db="EMBL/GenBank/DDBJ databases">
        <title>A chromosome-level genome assembly of the Chinese tupelo Nyssa sinensis.</title>
        <authorList>
            <person name="Yang X."/>
            <person name="Kang M."/>
            <person name="Yang Y."/>
            <person name="Xiong H."/>
            <person name="Wang M."/>
            <person name="Zhang Z."/>
            <person name="Wang Z."/>
            <person name="Wu H."/>
            <person name="Ma T."/>
            <person name="Liu J."/>
            <person name="Xi Z."/>
        </authorList>
    </citation>
    <scope>NUCLEOTIDE SEQUENCE [LARGE SCALE GENOMIC DNA]</scope>
    <source>
        <strain evidence="3">J267</strain>
        <tissue evidence="3">Leaf</tissue>
    </source>
</reference>
<dbReference type="InterPro" id="IPR050537">
    <property type="entry name" value="2-oxoacid_dehydrogenase"/>
</dbReference>
<name>A0A5J5B6H1_9ASTE</name>
<feature type="domain" description="Lipoyl-binding" evidence="2">
    <location>
        <begin position="155"/>
        <end position="204"/>
    </location>
</feature>
<dbReference type="InterPro" id="IPR011053">
    <property type="entry name" value="Single_hybrid_motif"/>
</dbReference>
<dbReference type="GO" id="GO:0006633">
    <property type="term" value="P:fatty acid biosynthetic process"/>
    <property type="evidence" value="ECO:0007669"/>
    <property type="project" value="TreeGrafter"/>
</dbReference>
<dbReference type="Pfam" id="PF00364">
    <property type="entry name" value="Biotin_lipoyl"/>
    <property type="match status" value="1"/>
</dbReference>
<organism evidence="3 4">
    <name type="scientific">Nyssa sinensis</name>
    <dbReference type="NCBI Taxonomy" id="561372"/>
    <lineage>
        <taxon>Eukaryota</taxon>
        <taxon>Viridiplantae</taxon>
        <taxon>Streptophyta</taxon>
        <taxon>Embryophyta</taxon>
        <taxon>Tracheophyta</taxon>
        <taxon>Spermatophyta</taxon>
        <taxon>Magnoliopsida</taxon>
        <taxon>eudicotyledons</taxon>
        <taxon>Gunneridae</taxon>
        <taxon>Pentapetalae</taxon>
        <taxon>asterids</taxon>
        <taxon>Cornales</taxon>
        <taxon>Nyssaceae</taxon>
        <taxon>Nyssa</taxon>
    </lineage>
</organism>
<evidence type="ECO:0000256" key="1">
    <source>
        <dbReference type="SAM" id="MobiDB-lite"/>
    </source>
</evidence>
<dbReference type="EMBL" id="CM018037">
    <property type="protein sequence ID" value="KAA8538843.1"/>
    <property type="molecule type" value="Genomic_DNA"/>
</dbReference>
<dbReference type="PANTHER" id="PTHR43416">
    <property type="entry name" value="DIHYDROLIPOYLLYSINE-RESIDUE SUCCINYLTRANSFERASE COMPONENT OF 2-OXOGLUTARATE DEHYDROGENASE COMPLEX, MITOCHONDRIAL-RELATED"/>
    <property type="match status" value="1"/>
</dbReference>
<dbReference type="OrthoDB" id="196847at2759"/>
<evidence type="ECO:0000259" key="2">
    <source>
        <dbReference type="Pfam" id="PF00364"/>
    </source>
</evidence>
<keyword evidence="4" id="KW-1185">Reference proteome</keyword>
<dbReference type="AlphaFoldDB" id="A0A5J5B6H1"/>
<dbReference type="SUPFAM" id="SSF51230">
    <property type="entry name" value="Single hybrid motif"/>
    <property type="match status" value="1"/>
</dbReference>
<dbReference type="PANTHER" id="PTHR43416:SF38">
    <property type="entry name" value="BIOTIN CARBOXYL CARRIER PROTEIN OF ACETYL-COA CARBOXYLASE 1, CHLOROPLASTIC"/>
    <property type="match status" value="1"/>
</dbReference>
<sequence>MDMLLEPSVAFKVVVDGSSNSAAAPTKSEVPTTEAKDAKPSSEPSCAALASKESISEFITQVTSLVKIVDSRDIVELQLKQLDCEILICKKEVLPQPPSSAPIFMLQSPTPLAIVPPAFQEAPPAAAPAPSVPAPPLASAPAPSPSAAKSSLPSLKCPMAGTFYRNPTPGEPPFVKVIYFVADKVQKGQVMCIIEAMKLMNEIEFAHFMCLVSLLDAE</sequence>
<accession>A0A5J5B6H1</accession>
<proteinExistence type="predicted"/>
<feature type="compositionally biased region" description="Pro residues" evidence="1">
    <location>
        <begin position="125"/>
        <end position="144"/>
    </location>
</feature>
<evidence type="ECO:0000313" key="4">
    <source>
        <dbReference type="Proteomes" id="UP000325577"/>
    </source>
</evidence>
<dbReference type="InterPro" id="IPR000089">
    <property type="entry name" value="Biotin_lipoyl"/>
</dbReference>
<dbReference type="Proteomes" id="UP000325577">
    <property type="component" value="Linkage Group LG14"/>
</dbReference>
<feature type="region of interest" description="Disordered" evidence="1">
    <location>
        <begin position="19"/>
        <end position="44"/>
    </location>
</feature>
<gene>
    <name evidence="3" type="ORF">F0562_025535</name>
</gene>